<gene>
    <name evidence="2" type="ORF">E2C01_068123</name>
</gene>
<comment type="caution">
    <text evidence="2">The sequence shown here is derived from an EMBL/GenBank/DDBJ whole genome shotgun (WGS) entry which is preliminary data.</text>
</comment>
<evidence type="ECO:0000313" key="2">
    <source>
        <dbReference type="EMBL" id="MPC73786.1"/>
    </source>
</evidence>
<protein>
    <submittedName>
        <fullName evidence="2">Uncharacterized protein</fullName>
    </submittedName>
</protein>
<keyword evidence="1" id="KW-1133">Transmembrane helix</keyword>
<keyword evidence="3" id="KW-1185">Reference proteome</keyword>
<sequence length="80" mass="8319">MTIEAANGPDNNCVCSASGILSLSVCLCICLFVCLRPLLSALSASSCLPLRPLPVFLHRPTPSSLSTTASFCPLASPRLV</sequence>
<keyword evidence="1" id="KW-0812">Transmembrane</keyword>
<keyword evidence="1" id="KW-0472">Membrane</keyword>
<name>A0A5B7HVP5_PORTR</name>
<dbReference type="EMBL" id="VSRR010037511">
    <property type="protein sequence ID" value="MPC73786.1"/>
    <property type="molecule type" value="Genomic_DNA"/>
</dbReference>
<dbReference type="AlphaFoldDB" id="A0A5B7HVP5"/>
<evidence type="ECO:0000313" key="3">
    <source>
        <dbReference type="Proteomes" id="UP000324222"/>
    </source>
</evidence>
<organism evidence="2 3">
    <name type="scientific">Portunus trituberculatus</name>
    <name type="common">Swimming crab</name>
    <name type="synonym">Neptunus trituberculatus</name>
    <dbReference type="NCBI Taxonomy" id="210409"/>
    <lineage>
        <taxon>Eukaryota</taxon>
        <taxon>Metazoa</taxon>
        <taxon>Ecdysozoa</taxon>
        <taxon>Arthropoda</taxon>
        <taxon>Crustacea</taxon>
        <taxon>Multicrustacea</taxon>
        <taxon>Malacostraca</taxon>
        <taxon>Eumalacostraca</taxon>
        <taxon>Eucarida</taxon>
        <taxon>Decapoda</taxon>
        <taxon>Pleocyemata</taxon>
        <taxon>Brachyura</taxon>
        <taxon>Eubrachyura</taxon>
        <taxon>Portunoidea</taxon>
        <taxon>Portunidae</taxon>
        <taxon>Portuninae</taxon>
        <taxon>Portunus</taxon>
    </lineage>
</organism>
<feature type="transmembrane region" description="Helical" evidence="1">
    <location>
        <begin position="20"/>
        <end position="39"/>
    </location>
</feature>
<evidence type="ECO:0000256" key="1">
    <source>
        <dbReference type="SAM" id="Phobius"/>
    </source>
</evidence>
<accession>A0A5B7HVP5</accession>
<dbReference type="Proteomes" id="UP000324222">
    <property type="component" value="Unassembled WGS sequence"/>
</dbReference>
<proteinExistence type="predicted"/>
<reference evidence="2 3" key="1">
    <citation type="submission" date="2019-05" db="EMBL/GenBank/DDBJ databases">
        <title>Another draft genome of Portunus trituberculatus and its Hox gene families provides insights of decapod evolution.</title>
        <authorList>
            <person name="Jeong J.-H."/>
            <person name="Song I."/>
            <person name="Kim S."/>
            <person name="Choi T."/>
            <person name="Kim D."/>
            <person name="Ryu S."/>
            <person name="Kim W."/>
        </authorList>
    </citation>
    <scope>NUCLEOTIDE SEQUENCE [LARGE SCALE GENOMIC DNA]</scope>
    <source>
        <tissue evidence="2">Muscle</tissue>
    </source>
</reference>